<accession>A0A249PIG1</accession>
<evidence type="ECO:0000313" key="1">
    <source>
        <dbReference type="EMBL" id="ASY65723.1"/>
    </source>
</evidence>
<gene>
    <name evidence="1" type="ORF">SJ05684_b47410</name>
</gene>
<keyword evidence="2" id="KW-1185">Reference proteome</keyword>
<sequence>MLKFYLTVGRSTIKIQEILREARHQPMAPGPTAAHFT</sequence>
<evidence type="ECO:0000313" key="2">
    <source>
        <dbReference type="Proteomes" id="UP000217211"/>
    </source>
</evidence>
<organism evidence="1 2">
    <name type="scientific">Sinorhizobium sojae CCBAU 05684</name>
    <dbReference type="NCBI Taxonomy" id="716928"/>
    <lineage>
        <taxon>Bacteria</taxon>
        <taxon>Pseudomonadati</taxon>
        <taxon>Pseudomonadota</taxon>
        <taxon>Alphaproteobacteria</taxon>
        <taxon>Hyphomicrobiales</taxon>
        <taxon>Rhizobiaceae</taxon>
        <taxon>Sinorhizobium/Ensifer group</taxon>
        <taxon>Sinorhizobium</taxon>
    </lineage>
</organism>
<proteinExistence type="predicted"/>
<protein>
    <submittedName>
        <fullName evidence="1">Uncharacterized protein</fullName>
    </submittedName>
</protein>
<name>A0A249PIG1_9HYPH</name>
<dbReference type="KEGG" id="esj:SJ05684_b47410"/>
<reference evidence="1 2" key="1">
    <citation type="submission" date="2017-08" db="EMBL/GenBank/DDBJ databases">
        <title>Multipartite genome sequences of Sinorhizobium species nodulating soybeans.</title>
        <authorList>
            <person name="Tian C.F."/>
        </authorList>
    </citation>
    <scope>NUCLEOTIDE SEQUENCE [LARGE SCALE GENOMIC DNA]</scope>
    <source>
        <strain evidence="1 2">CCBAU 05684</strain>
        <plasmid evidence="2">psj05684b</plasmid>
    </source>
</reference>
<dbReference type="EMBL" id="CP023068">
    <property type="protein sequence ID" value="ASY65723.1"/>
    <property type="molecule type" value="Genomic_DNA"/>
</dbReference>
<dbReference type="AlphaFoldDB" id="A0A249PIG1"/>
<geneLocation type="plasmid" evidence="2">
    <name>psj05684b</name>
</geneLocation>
<dbReference type="Proteomes" id="UP000217211">
    <property type="component" value="Plasmid pSJ05684b"/>
</dbReference>
<keyword evidence="1" id="KW-0614">Plasmid</keyword>